<evidence type="ECO:0000259" key="2">
    <source>
        <dbReference type="Pfam" id="PF01636"/>
    </source>
</evidence>
<accession>A0A9D2SS75</accession>
<protein>
    <submittedName>
        <fullName evidence="3">Aminoglycoside phosphotransferase family protein</fullName>
    </submittedName>
</protein>
<sequence length="327" mass="37022">MERILKNGEPDVKSLLAYHYGLQAGAIIRIAGGTVGRTYRINDSFLLKIYDTGTAIGRLGLDRLPVQTQVLKRLQTTALADRICRPVQTGRGELFFAQDSIAGAMFSFIPGEAVGYARPYTEQEVFQLADMVKKLHAVRGGDFEGICPSETYQLSFCGELEQLLISRTELLPEPFREETEREKEMLLSRIRQLRAAALELEKAALPYVLCHTDIHGGNLIRDPQGRLWLIDWENVMLAPKEADLFCFCEEEYAPLFCGDADERALRYYLLRRDLEDVQEFLDSVLNGEYDRAAQQEVFSHVKRILGHMRGMDGGLEALQGGKCHSWK</sequence>
<proteinExistence type="predicted"/>
<evidence type="ECO:0000313" key="3">
    <source>
        <dbReference type="EMBL" id="HJC25247.1"/>
    </source>
</evidence>
<dbReference type="Pfam" id="PF01636">
    <property type="entry name" value="APH"/>
    <property type="match status" value="1"/>
</dbReference>
<dbReference type="AlphaFoldDB" id="A0A9D2SS75"/>
<gene>
    <name evidence="3" type="ORF">H9761_16355</name>
</gene>
<dbReference type="Gene3D" id="1.10.510.10">
    <property type="entry name" value="Transferase(Phosphotransferase) domain 1"/>
    <property type="match status" value="1"/>
</dbReference>
<organism evidence="3 4">
    <name type="scientific">Candidatus Eisenbergiella merdavium</name>
    <dbReference type="NCBI Taxonomy" id="2838551"/>
    <lineage>
        <taxon>Bacteria</taxon>
        <taxon>Bacillati</taxon>
        <taxon>Bacillota</taxon>
        <taxon>Clostridia</taxon>
        <taxon>Lachnospirales</taxon>
        <taxon>Lachnospiraceae</taxon>
        <taxon>Eisenbergiella</taxon>
    </lineage>
</organism>
<feature type="domain" description="Aminoglycoside phosphotransferase" evidence="2">
    <location>
        <begin position="28"/>
        <end position="275"/>
    </location>
</feature>
<dbReference type="SUPFAM" id="SSF56112">
    <property type="entry name" value="Protein kinase-like (PK-like)"/>
    <property type="match status" value="1"/>
</dbReference>
<dbReference type="InterPro" id="IPR011009">
    <property type="entry name" value="Kinase-like_dom_sf"/>
</dbReference>
<evidence type="ECO:0000313" key="4">
    <source>
        <dbReference type="Proteomes" id="UP000823891"/>
    </source>
</evidence>
<comment type="caution">
    <text evidence="3">The sequence shown here is derived from an EMBL/GenBank/DDBJ whole genome shotgun (WGS) entry which is preliminary data.</text>
</comment>
<feature type="coiled-coil region" evidence="1">
    <location>
        <begin position="176"/>
        <end position="203"/>
    </location>
</feature>
<reference evidence="3" key="1">
    <citation type="journal article" date="2021" name="PeerJ">
        <title>Extensive microbial diversity within the chicken gut microbiome revealed by metagenomics and culture.</title>
        <authorList>
            <person name="Gilroy R."/>
            <person name="Ravi A."/>
            <person name="Getino M."/>
            <person name="Pursley I."/>
            <person name="Horton D.L."/>
            <person name="Alikhan N.F."/>
            <person name="Baker D."/>
            <person name="Gharbi K."/>
            <person name="Hall N."/>
            <person name="Watson M."/>
            <person name="Adriaenssens E.M."/>
            <person name="Foster-Nyarko E."/>
            <person name="Jarju S."/>
            <person name="Secka A."/>
            <person name="Antonio M."/>
            <person name="Oren A."/>
            <person name="Chaudhuri R.R."/>
            <person name="La Ragione R."/>
            <person name="Hildebrand F."/>
            <person name="Pallen M.J."/>
        </authorList>
    </citation>
    <scope>NUCLEOTIDE SEQUENCE</scope>
    <source>
        <strain evidence="3">USAMLcec2-132</strain>
    </source>
</reference>
<dbReference type="Gene3D" id="1.20.58.840">
    <property type="match status" value="1"/>
</dbReference>
<dbReference type="InterPro" id="IPR002575">
    <property type="entry name" value="Aminoglycoside_PTrfase"/>
</dbReference>
<dbReference type="Proteomes" id="UP000823891">
    <property type="component" value="Unassembled WGS sequence"/>
</dbReference>
<evidence type="ECO:0000256" key="1">
    <source>
        <dbReference type="SAM" id="Coils"/>
    </source>
</evidence>
<reference evidence="3" key="2">
    <citation type="submission" date="2021-04" db="EMBL/GenBank/DDBJ databases">
        <authorList>
            <person name="Gilroy R."/>
        </authorList>
    </citation>
    <scope>NUCLEOTIDE SEQUENCE</scope>
    <source>
        <strain evidence="3">USAMLcec2-132</strain>
    </source>
</reference>
<keyword evidence="1" id="KW-0175">Coiled coil</keyword>
<name>A0A9D2SS75_9FIRM</name>
<dbReference type="EMBL" id="DWWS01000058">
    <property type="protein sequence ID" value="HJC25247.1"/>
    <property type="molecule type" value="Genomic_DNA"/>
</dbReference>